<evidence type="ECO:0000259" key="1">
    <source>
        <dbReference type="SMART" id="SM00746"/>
    </source>
</evidence>
<accession>A0AA86MWU8</accession>
<dbReference type="KEGG" id="nti:DNFV4_00768"/>
<proteinExistence type="predicted"/>
<dbReference type="EMBL" id="OX365700">
    <property type="protein sequence ID" value="CAI4030340.1"/>
    <property type="molecule type" value="Genomic_DNA"/>
</dbReference>
<sequence>MLRLFIVAGLLIVMYLLVRSAIRQWGRPPGELSDPRQMVQDPMCRVFIPRGTAVPARIGGQTYYFCSSDCATKFERQLSG</sequence>
<evidence type="ECO:0000313" key="3">
    <source>
        <dbReference type="Proteomes" id="UP001179121"/>
    </source>
</evidence>
<dbReference type="SMART" id="SM00746">
    <property type="entry name" value="TRASH"/>
    <property type="match status" value="1"/>
</dbReference>
<dbReference type="Proteomes" id="UP001179121">
    <property type="component" value="Chromosome"/>
</dbReference>
<name>A0AA86MWU8_9BACT</name>
<organism evidence="2 3">
    <name type="scientific">Nitrospira tepida</name>
    <dbReference type="NCBI Taxonomy" id="2973512"/>
    <lineage>
        <taxon>Bacteria</taxon>
        <taxon>Pseudomonadati</taxon>
        <taxon>Nitrospirota</taxon>
        <taxon>Nitrospiria</taxon>
        <taxon>Nitrospirales</taxon>
        <taxon>Nitrospiraceae</taxon>
        <taxon>Nitrospira</taxon>
    </lineage>
</organism>
<evidence type="ECO:0000313" key="2">
    <source>
        <dbReference type="EMBL" id="CAI4030340.1"/>
    </source>
</evidence>
<dbReference type="InterPro" id="IPR011017">
    <property type="entry name" value="TRASH_dom"/>
</dbReference>
<dbReference type="AlphaFoldDB" id="A0AA86MWU8"/>
<reference evidence="2" key="1">
    <citation type="submission" date="2022-10" db="EMBL/GenBank/DDBJ databases">
        <authorList>
            <person name="Koch H."/>
        </authorList>
    </citation>
    <scope>NUCLEOTIDE SEQUENCE</scope>
    <source>
        <strain evidence="2">DNF</strain>
    </source>
</reference>
<protein>
    <submittedName>
        <fullName evidence="2">YHS domain-containing protein</fullName>
    </submittedName>
</protein>
<keyword evidence="3" id="KW-1185">Reference proteome</keyword>
<feature type="domain" description="TRASH" evidence="1">
    <location>
        <begin position="41"/>
        <end position="78"/>
    </location>
</feature>
<dbReference type="RefSeq" id="WP_289267332.1">
    <property type="nucleotide sequence ID" value="NZ_OX365700.1"/>
</dbReference>
<gene>
    <name evidence="2" type="ORF">DNFV4_00768</name>
</gene>